<evidence type="ECO:0000256" key="6">
    <source>
        <dbReference type="SAM" id="Phobius"/>
    </source>
</evidence>
<dbReference type="AlphaFoldDB" id="A0A2V5KYL5"/>
<comment type="similarity">
    <text evidence="2">Belongs to the DsbD family.</text>
</comment>
<evidence type="ECO:0000313" key="9">
    <source>
        <dbReference type="Proteomes" id="UP000247476"/>
    </source>
</evidence>
<feature type="domain" description="Cytochrome C biogenesis protein transmembrane" evidence="7">
    <location>
        <begin position="7"/>
        <end position="215"/>
    </location>
</feature>
<feature type="transmembrane region" description="Helical" evidence="6">
    <location>
        <begin position="206"/>
        <end position="227"/>
    </location>
</feature>
<evidence type="ECO:0000256" key="1">
    <source>
        <dbReference type="ARBA" id="ARBA00004141"/>
    </source>
</evidence>
<comment type="subcellular location">
    <subcellularLocation>
        <location evidence="1">Membrane</location>
        <topology evidence="1">Multi-pass membrane protein</topology>
    </subcellularLocation>
</comment>
<dbReference type="EMBL" id="QJVJ01000004">
    <property type="protein sequence ID" value="PYI55076.1"/>
    <property type="molecule type" value="Genomic_DNA"/>
</dbReference>
<protein>
    <submittedName>
        <fullName evidence="8">Cytochrome C biogenesis protein</fullName>
    </submittedName>
</protein>
<reference evidence="8 9" key="1">
    <citation type="submission" date="2018-05" db="EMBL/GenBank/DDBJ databases">
        <title>Paenibacillus flagellatus sp. nov., isolated from selenium mineral soil.</title>
        <authorList>
            <person name="Dai X."/>
        </authorList>
    </citation>
    <scope>NUCLEOTIDE SEQUENCE [LARGE SCALE GENOMIC DNA]</scope>
    <source>
        <strain evidence="8 9">DXL2</strain>
    </source>
</reference>
<dbReference type="InterPro" id="IPR051790">
    <property type="entry name" value="Cytochrome_c-biogenesis_DsbD"/>
</dbReference>
<dbReference type="Pfam" id="PF02683">
    <property type="entry name" value="DsbD_TM"/>
    <property type="match status" value="1"/>
</dbReference>
<sequence length="237" mass="26659">MSQVNVWIALWAGFASFISPCCLPLYPSYLSYITGISVQRLRDDRTTKEVRLATTAHTLFFILGFSIIFYSLGFGVGLVADWFNEYRNLIRQLSAILILLMGLFLMGVFQPQWLMRERKVQVKSKPAGFLGSLVVGMGFAAGWSPCVGPILSSILLLAASEPGTWFQLTTAYSVGFAIPFFILAFFIGSTKWILRYSSALMKIGGGLMIVMAILLYFDKMILITIWLQERTPDWLKF</sequence>
<dbReference type="GO" id="GO:0017004">
    <property type="term" value="P:cytochrome complex assembly"/>
    <property type="evidence" value="ECO:0007669"/>
    <property type="project" value="InterPro"/>
</dbReference>
<feature type="transmembrane region" description="Helical" evidence="6">
    <location>
        <begin position="6"/>
        <end position="29"/>
    </location>
</feature>
<keyword evidence="4 6" id="KW-1133">Transmembrane helix</keyword>
<dbReference type="InterPro" id="IPR003834">
    <property type="entry name" value="Cyt_c_assmbl_TM_dom"/>
</dbReference>
<evidence type="ECO:0000256" key="2">
    <source>
        <dbReference type="ARBA" id="ARBA00006143"/>
    </source>
</evidence>
<dbReference type="Proteomes" id="UP000247476">
    <property type="component" value="Unassembled WGS sequence"/>
</dbReference>
<feature type="transmembrane region" description="Helical" evidence="6">
    <location>
        <begin position="129"/>
        <end position="159"/>
    </location>
</feature>
<feature type="transmembrane region" description="Helical" evidence="6">
    <location>
        <begin position="50"/>
        <end position="70"/>
    </location>
</feature>
<name>A0A2V5KYL5_9BACL</name>
<accession>A0A2V5KYL5</accession>
<feature type="transmembrane region" description="Helical" evidence="6">
    <location>
        <begin position="90"/>
        <end position="109"/>
    </location>
</feature>
<dbReference type="PANTHER" id="PTHR31272:SF4">
    <property type="entry name" value="CYTOCHROME C-TYPE BIOGENESIS PROTEIN HI_1454-RELATED"/>
    <property type="match status" value="1"/>
</dbReference>
<evidence type="ECO:0000259" key="7">
    <source>
        <dbReference type="Pfam" id="PF02683"/>
    </source>
</evidence>
<keyword evidence="9" id="KW-1185">Reference proteome</keyword>
<keyword evidence="3 6" id="KW-0812">Transmembrane</keyword>
<dbReference type="RefSeq" id="WP_110840071.1">
    <property type="nucleotide sequence ID" value="NZ_QJVJ01000004.1"/>
</dbReference>
<dbReference type="PANTHER" id="PTHR31272">
    <property type="entry name" value="CYTOCHROME C-TYPE BIOGENESIS PROTEIN HI_1454-RELATED"/>
    <property type="match status" value="1"/>
</dbReference>
<evidence type="ECO:0000313" key="8">
    <source>
        <dbReference type="EMBL" id="PYI55076.1"/>
    </source>
</evidence>
<organism evidence="8 9">
    <name type="scientific">Paenibacillus flagellatus</name>
    <dbReference type="NCBI Taxonomy" id="2211139"/>
    <lineage>
        <taxon>Bacteria</taxon>
        <taxon>Bacillati</taxon>
        <taxon>Bacillota</taxon>
        <taxon>Bacilli</taxon>
        <taxon>Bacillales</taxon>
        <taxon>Paenibacillaceae</taxon>
        <taxon>Paenibacillus</taxon>
    </lineage>
</organism>
<keyword evidence="5 6" id="KW-0472">Membrane</keyword>
<gene>
    <name evidence="8" type="ORF">DLM86_11110</name>
</gene>
<feature type="transmembrane region" description="Helical" evidence="6">
    <location>
        <begin position="171"/>
        <end position="194"/>
    </location>
</feature>
<evidence type="ECO:0000256" key="4">
    <source>
        <dbReference type="ARBA" id="ARBA00022989"/>
    </source>
</evidence>
<evidence type="ECO:0000256" key="3">
    <source>
        <dbReference type="ARBA" id="ARBA00022692"/>
    </source>
</evidence>
<dbReference type="GO" id="GO:0016020">
    <property type="term" value="C:membrane"/>
    <property type="evidence" value="ECO:0007669"/>
    <property type="project" value="UniProtKB-SubCell"/>
</dbReference>
<dbReference type="OrthoDB" id="9803065at2"/>
<proteinExistence type="inferred from homology"/>
<evidence type="ECO:0000256" key="5">
    <source>
        <dbReference type="ARBA" id="ARBA00023136"/>
    </source>
</evidence>
<comment type="caution">
    <text evidence="8">The sequence shown here is derived from an EMBL/GenBank/DDBJ whole genome shotgun (WGS) entry which is preliminary data.</text>
</comment>